<comment type="caution">
    <text evidence="1">The sequence shown here is derived from an EMBL/GenBank/DDBJ whole genome shotgun (WGS) entry which is preliminary data.</text>
</comment>
<organism evidence="1 2">
    <name type="scientific">Zalerion maritima</name>
    <dbReference type="NCBI Taxonomy" id="339359"/>
    <lineage>
        <taxon>Eukaryota</taxon>
        <taxon>Fungi</taxon>
        <taxon>Dikarya</taxon>
        <taxon>Ascomycota</taxon>
        <taxon>Pezizomycotina</taxon>
        <taxon>Sordariomycetes</taxon>
        <taxon>Lulworthiomycetidae</taxon>
        <taxon>Lulworthiales</taxon>
        <taxon>Lulworthiaceae</taxon>
        <taxon>Zalerion</taxon>
    </lineage>
</organism>
<reference evidence="1" key="1">
    <citation type="submission" date="2022-07" db="EMBL/GenBank/DDBJ databases">
        <title>Draft genome sequence of Zalerion maritima ATCC 34329, a (micro)plastics degrading marine fungus.</title>
        <authorList>
            <person name="Paco A."/>
            <person name="Goncalves M.F.M."/>
            <person name="Rocha-Santos T.A.P."/>
            <person name="Alves A."/>
        </authorList>
    </citation>
    <scope>NUCLEOTIDE SEQUENCE</scope>
    <source>
        <strain evidence="1">ATCC 34329</strain>
    </source>
</reference>
<sequence>MFASTPRSTARSNLELTALVRAATSKEVSTYLIPEGDDADDGHARNSEFAKIGFDIAHDASELAARRTRGTIRL</sequence>
<gene>
    <name evidence="1" type="ORF">MKZ38_008896</name>
</gene>
<name>A0AAD5RTZ4_9PEZI</name>
<evidence type="ECO:0000313" key="1">
    <source>
        <dbReference type="EMBL" id="KAJ2904085.1"/>
    </source>
</evidence>
<dbReference type="Proteomes" id="UP001201980">
    <property type="component" value="Unassembled WGS sequence"/>
</dbReference>
<keyword evidence="2" id="KW-1185">Reference proteome</keyword>
<dbReference type="AlphaFoldDB" id="A0AAD5RTZ4"/>
<evidence type="ECO:0000313" key="2">
    <source>
        <dbReference type="Proteomes" id="UP001201980"/>
    </source>
</evidence>
<dbReference type="EMBL" id="JAKWBI020000063">
    <property type="protein sequence ID" value="KAJ2904085.1"/>
    <property type="molecule type" value="Genomic_DNA"/>
</dbReference>
<accession>A0AAD5RTZ4</accession>
<protein>
    <submittedName>
        <fullName evidence="1">Uncharacterized protein</fullName>
    </submittedName>
</protein>
<proteinExistence type="predicted"/>